<sequence length="1471" mass="165145">MVPSADQNVLIPIKLDAFALNDKVCDGGHDDDELRARKAKIAPISQPNYSFLRLKKSYLQSDILYHTDLHNACPADFNSRITDLGSRSRRENRQGIYLHWTLPRIYRSGSAATSDAEKGRNGLPVFPEVPTRWLVVRHIHDLDAVEPRAAKDKLKGVSAWVIESDRCRTLDGERNPSDGTLEKPWNVLDGTVDLQVDVSPFVSASDSVVNGGSDVLEKQAEIFIGDKRKASEWKETQPEDGTTDTSKSRVNLRLLSSSNELFPDYQPHNSNVFSIVDNFEYDRVDIGDNKTKPLYASRVPSVSYSVLGWHSKPQKDIVWLKGKSETRAQLLKRLDMDFKGFHPRELDFDDIIPQEIVDWLDECLPRREQGTRSLCHGAVYDVSWDLHRAPEVILADKYAEMLSQKLPVAVGTTPMDALMAYAGAHEADTTNPNDDVKKIESALKRLETVLLSRDDGVEAHAQGADMMYNWNYTRLDGGQQYHVSGGESGGKPTIPENKRGDLIKLNDLCRFRDAADRKLKRQRWAVFAEWWQAVTLAKKELDVKNALKPILDSIEALEKLLGISKQDLISVLADGKKGDDATEFEPGVHPPFHQQRDPTLLVGGVRSGWEPDYLHTLLIRLDAQLLEETKSAVPGEEEDGWGSLFKEFVTKKMPEPLRASAQALLREFVVLRTRRRDEDDGTPKTPSFLRTHGFMGGVSDDDPKKPERRKISPEMPTFHDRQGLDHKGKPIWRDSWNNTQPWFPLFLEWEVEYTHIDHEDWELAETKWWHSEGAKLHYAIKPDMKLEEKYGDKTKKEVDNRRFSGRALILPQPSFSLEAKILQLFSDTAAEKLEKLLPCKDREELAKSLRKFDFLSAPLSGFNSHMLTVEQGNHVKPSIRNPVTGAVKFMSEAARKEAGLSEQVLENMGIETDLTPYGRSKSKPDDYGPAVFKPVTHGQFRITKLNIIDKFGQAIHAIDPKPTTEEMTPKLYPCISDWYAPQAKSSNPESPNVVGKVKKENETKCEYIQVPPQINQPARLNAVFTIPSEPPLHEDDPKPPFWRATHDWDQPIWGWVVVNYANFGVQFFLPSGAFYREVRCAGPTGALLSPEWLPFEKPDDPSRRGGKEDGGAAAKQLARLVKVLGENYPYLRRFIATINAATTSIAPAPSAYAEFRSALLGRPLALTYFGVSLELAGSPWKSHLSQDNTPKKTLLDYEFRVKLGDRERGFDGLVGYFPPLSKSELKEGNALDVSTFYTHFPPGVHDIATEELAKISPPASAYEEEQPNPTVTKIITIKKDNYPLLKPYYLDPDNNDRTPASYAADANEKLAVFGALLDPFLPVHAYTGILPVKEFSLPTWTWQGALDKLSAFFHAGPVLITGDVPGFVEARQLKQGDLPPKVIEGVEGEEKQSVGLPGGALGMWSWLQPYDVEEGGKSITGDEEEEKPREKFMPLAVEVLGEESKLERGPYTAIEGYLQMAAGVNEKSKAA</sequence>
<reference evidence="2 3" key="1">
    <citation type="submission" date="2016-04" db="EMBL/GenBank/DDBJ databases">
        <title>Multiple horizontal gene transfer events from other fungi enriched the ability of the initially mycotrophic fungus Trichoderma (Ascomycota) to feed on dead plant biomass.</title>
        <authorList>
            <person name="Atanasova L."/>
            <person name="Chenthamara K."/>
            <person name="Zhang J."/>
            <person name="Grujic M."/>
            <person name="Henrissat B."/>
            <person name="Kuo A."/>
            <person name="Aertz A."/>
            <person name="Salamov A."/>
            <person name="Lipzen A."/>
            <person name="Labutti K."/>
            <person name="Barry K."/>
            <person name="Miao Y."/>
            <person name="Rahimi M.J."/>
            <person name="Shen Q."/>
            <person name="Grigoriev I.V."/>
            <person name="Kubicek C.P."/>
            <person name="Druzhinina I.S."/>
        </authorList>
    </citation>
    <scope>NUCLEOTIDE SEQUENCE [LARGE SCALE GENOMIC DNA]</scope>
    <source>
        <strain evidence="2 3">NJAU 4742</strain>
    </source>
</reference>
<gene>
    <name evidence="2" type="ORF">A0O28_0021460</name>
</gene>
<proteinExistence type="predicted"/>
<dbReference type="OrthoDB" id="2992173at2759"/>
<name>A0A1T3CRV6_9HYPO</name>
<dbReference type="Proteomes" id="UP000191004">
    <property type="component" value="Unassembled WGS sequence"/>
</dbReference>
<evidence type="ECO:0000313" key="2">
    <source>
        <dbReference type="EMBL" id="OPB43828.1"/>
    </source>
</evidence>
<feature type="region of interest" description="Disordered" evidence="1">
    <location>
        <begin position="676"/>
        <end position="724"/>
    </location>
</feature>
<dbReference type="EMBL" id="LVVK01000007">
    <property type="protein sequence ID" value="OPB43828.1"/>
    <property type="molecule type" value="Genomic_DNA"/>
</dbReference>
<comment type="caution">
    <text evidence="2">The sequence shown here is derived from an EMBL/GenBank/DDBJ whole genome shotgun (WGS) entry which is preliminary data.</text>
</comment>
<evidence type="ECO:0000313" key="3">
    <source>
        <dbReference type="Proteomes" id="UP000191004"/>
    </source>
</evidence>
<organism evidence="2 3">
    <name type="scientific">Trichoderma guizhouense</name>
    <dbReference type="NCBI Taxonomy" id="1491466"/>
    <lineage>
        <taxon>Eukaryota</taxon>
        <taxon>Fungi</taxon>
        <taxon>Dikarya</taxon>
        <taxon>Ascomycota</taxon>
        <taxon>Pezizomycotina</taxon>
        <taxon>Sordariomycetes</taxon>
        <taxon>Hypocreomycetidae</taxon>
        <taxon>Hypocreales</taxon>
        <taxon>Hypocreaceae</taxon>
        <taxon>Trichoderma</taxon>
    </lineage>
</organism>
<keyword evidence="3" id="KW-1185">Reference proteome</keyword>
<evidence type="ECO:0000256" key="1">
    <source>
        <dbReference type="SAM" id="MobiDB-lite"/>
    </source>
</evidence>
<accession>A0A1T3CRV6</accession>
<protein>
    <submittedName>
        <fullName evidence="2">Uncharacterized protein</fullName>
    </submittedName>
</protein>
<feature type="compositionally biased region" description="Basic and acidic residues" evidence="1">
    <location>
        <begin position="701"/>
        <end position="724"/>
    </location>
</feature>